<dbReference type="PANTHER" id="PTHR43827">
    <property type="entry name" value="2,5-DIKETO-D-GLUCONIC ACID REDUCTASE"/>
    <property type="match status" value="1"/>
</dbReference>
<keyword evidence="2" id="KW-0521">NADP</keyword>
<reference evidence="8 9" key="1">
    <citation type="submission" date="2016-12" db="EMBL/GenBank/DDBJ databases">
        <title>Draft genome of Tersicoccus phoenicis 1P05MA.</title>
        <authorList>
            <person name="Nakajima Y."/>
            <person name="Yoshizawa S."/>
            <person name="Nakamura K."/>
            <person name="Ogura Y."/>
            <person name="Hayashi T."/>
            <person name="Kogure K."/>
        </authorList>
    </citation>
    <scope>NUCLEOTIDE SEQUENCE [LARGE SCALE GENOMIC DNA]</scope>
    <source>
        <strain evidence="8 9">1p05MA</strain>
    </source>
</reference>
<dbReference type="PROSITE" id="PS00798">
    <property type="entry name" value="ALDOKETO_REDUCTASE_1"/>
    <property type="match status" value="1"/>
</dbReference>
<accession>A0A1R1LET4</accession>
<evidence type="ECO:0000256" key="5">
    <source>
        <dbReference type="PIRSR" id="PIRSR000097-2"/>
    </source>
</evidence>
<dbReference type="SUPFAM" id="SSF51430">
    <property type="entry name" value="NAD(P)-linked oxidoreductase"/>
    <property type="match status" value="1"/>
</dbReference>
<evidence type="ECO:0000259" key="7">
    <source>
        <dbReference type="Pfam" id="PF00248"/>
    </source>
</evidence>
<evidence type="ECO:0000256" key="1">
    <source>
        <dbReference type="ARBA" id="ARBA00007905"/>
    </source>
</evidence>
<dbReference type="Pfam" id="PF00248">
    <property type="entry name" value="Aldo_ket_red"/>
    <property type="match status" value="1"/>
</dbReference>
<dbReference type="FunFam" id="3.20.20.100:FF:000015">
    <property type="entry name" value="Oxidoreductase, aldo/keto reductase family"/>
    <property type="match status" value="1"/>
</dbReference>
<organism evidence="8 9">
    <name type="scientific">Tersicoccus phoenicis</name>
    <dbReference type="NCBI Taxonomy" id="554083"/>
    <lineage>
        <taxon>Bacteria</taxon>
        <taxon>Bacillati</taxon>
        <taxon>Actinomycetota</taxon>
        <taxon>Actinomycetes</taxon>
        <taxon>Micrococcales</taxon>
        <taxon>Micrococcaceae</taxon>
        <taxon>Tersicoccus</taxon>
    </lineage>
</organism>
<proteinExistence type="inferred from homology"/>
<dbReference type="GO" id="GO:0016616">
    <property type="term" value="F:oxidoreductase activity, acting on the CH-OH group of donors, NAD or NADP as acceptor"/>
    <property type="evidence" value="ECO:0007669"/>
    <property type="project" value="UniProtKB-ARBA"/>
</dbReference>
<feature type="binding site" evidence="5">
    <location>
        <position position="129"/>
    </location>
    <ligand>
        <name>substrate</name>
    </ligand>
</feature>
<keyword evidence="3" id="KW-0560">Oxidoreductase</keyword>
<feature type="active site" description="Proton donor" evidence="4">
    <location>
        <position position="66"/>
    </location>
</feature>
<comment type="caution">
    <text evidence="8">The sequence shown here is derived from an EMBL/GenBank/DDBJ whole genome shotgun (WGS) entry which is preliminary data.</text>
</comment>
<dbReference type="PROSITE" id="PS00062">
    <property type="entry name" value="ALDOKETO_REDUCTASE_2"/>
    <property type="match status" value="1"/>
</dbReference>
<feature type="domain" description="NADP-dependent oxidoreductase" evidence="7">
    <location>
        <begin position="33"/>
        <end position="281"/>
    </location>
</feature>
<dbReference type="InterPro" id="IPR023210">
    <property type="entry name" value="NADP_OxRdtase_dom"/>
</dbReference>
<evidence type="ECO:0000256" key="6">
    <source>
        <dbReference type="PIRSR" id="PIRSR000097-3"/>
    </source>
</evidence>
<dbReference type="CDD" id="cd19071">
    <property type="entry name" value="AKR_AKR1-5-like"/>
    <property type="match status" value="1"/>
</dbReference>
<dbReference type="Gene3D" id="3.20.20.100">
    <property type="entry name" value="NADP-dependent oxidoreductase domain"/>
    <property type="match status" value="1"/>
</dbReference>
<evidence type="ECO:0000256" key="2">
    <source>
        <dbReference type="ARBA" id="ARBA00022857"/>
    </source>
</evidence>
<evidence type="ECO:0000313" key="9">
    <source>
        <dbReference type="Proteomes" id="UP000187085"/>
    </source>
</evidence>
<dbReference type="PANTHER" id="PTHR43827:SF3">
    <property type="entry name" value="NADP-DEPENDENT OXIDOREDUCTASE DOMAIN-CONTAINING PROTEIN"/>
    <property type="match status" value="1"/>
</dbReference>
<dbReference type="RefSeq" id="WP_076703045.1">
    <property type="nucleotide sequence ID" value="NZ_MRDE01000024.1"/>
</dbReference>
<dbReference type="InterPro" id="IPR020471">
    <property type="entry name" value="AKR"/>
</dbReference>
<dbReference type="InterPro" id="IPR018170">
    <property type="entry name" value="Aldo/ket_reductase_CS"/>
</dbReference>
<dbReference type="PIRSF" id="PIRSF000097">
    <property type="entry name" value="AKR"/>
    <property type="match status" value="1"/>
</dbReference>
<dbReference type="InterPro" id="IPR036812">
    <property type="entry name" value="NAD(P)_OxRdtase_dom_sf"/>
</dbReference>
<sequence length="295" mass="32313">MDPVPRPVVPPGSVRAPVPREIVLNNGVAMPVLGFGTYHLPAERAAQLVGSAFEAGYRHVDTAAMYGNEGGVGAAVREATAGAGDFRLDREDVFITTKLWNDRHDDARAAFAESRDALGLTTVDQYLIHWPQPTADRYVHAWRQLEDLYHEGAVRSIGVSNFTVAQLERLLAQTTVVPAVNQVQLHPYRQQDDLLAFHAAHGIATVAWSPLGRGACLHDAELASIAGPLGVSIAQVILRWHLQRGCVVIPKASSEERIRTNGDLFSFRLDDETMRRIAALDRGRDHRDPGGESVR</sequence>
<dbReference type="STRING" id="554083.BKD30_05625"/>
<evidence type="ECO:0000256" key="3">
    <source>
        <dbReference type="ARBA" id="ARBA00023002"/>
    </source>
</evidence>
<protein>
    <recommendedName>
        <fullName evidence="7">NADP-dependent oxidoreductase domain-containing protein</fullName>
    </recommendedName>
</protein>
<dbReference type="Proteomes" id="UP000187085">
    <property type="component" value="Unassembled WGS sequence"/>
</dbReference>
<evidence type="ECO:0000313" key="8">
    <source>
        <dbReference type="EMBL" id="OMH26048.1"/>
    </source>
</evidence>
<feature type="site" description="Lowers pKa of active site Tyr" evidence="6">
    <location>
        <position position="98"/>
    </location>
</feature>
<dbReference type="AlphaFoldDB" id="A0A1R1LET4"/>
<dbReference type="PRINTS" id="PR00069">
    <property type="entry name" value="ALDKETRDTASE"/>
</dbReference>
<dbReference type="OrthoDB" id="9804790at2"/>
<comment type="similarity">
    <text evidence="1">Belongs to the aldo/keto reductase family.</text>
</comment>
<evidence type="ECO:0000256" key="4">
    <source>
        <dbReference type="PIRSR" id="PIRSR000097-1"/>
    </source>
</evidence>
<dbReference type="EMBL" id="MRDE01000024">
    <property type="protein sequence ID" value="OMH26048.1"/>
    <property type="molecule type" value="Genomic_DNA"/>
</dbReference>
<gene>
    <name evidence="8" type="ORF">BKD30_05625</name>
</gene>
<keyword evidence="9" id="KW-1185">Reference proteome</keyword>
<name>A0A1R1LET4_9MICC</name>